<keyword evidence="2" id="KW-1185">Reference proteome</keyword>
<comment type="caution">
    <text evidence="1">The sequence shown here is derived from an EMBL/GenBank/DDBJ whole genome shotgun (WGS) entry which is preliminary data.</text>
</comment>
<reference evidence="1 2" key="1">
    <citation type="journal article" date="2023" name="Plants (Basel)">
        <title>Bridging the Gap: Combining Genomics and Transcriptomics Approaches to Understand Stylosanthes scabra, an Orphan Legume from the Brazilian Caatinga.</title>
        <authorList>
            <person name="Ferreira-Neto J.R.C."/>
            <person name="da Silva M.D."/>
            <person name="Binneck E."/>
            <person name="de Melo N.F."/>
            <person name="da Silva R.H."/>
            <person name="de Melo A.L.T.M."/>
            <person name="Pandolfi V."/>
            <person name="Bustamante F.O."/>
            <person name="Brasileiro-Vidal A.C."/>
            <person name="Benko-Iseppon A.M."/>
        </authorList>
    </citation>
    <scope>NUCLEOTIDE SEQUENCE [LARGE SCALE GENOMIC DNA]</scope>
    <source>
        <tissue evidence="1">Leaves</tissue>
    </source>
</reference>
<sequence>RGKAGLCSRNTYMPLHARHLSPPCHHAPGVFLCAAPPHQWRVAWKTGKAEGISASLLPGKRERLEEFLLLCTARLVTSSHLAPGVVQHATGVLAQPPCQVHNGV</sequence>
<dbReference type="EMBL" id="JASCZI010271948">
    <property type="protein sequence ID" value="MED6218167.1"/>
    <property type="molecule type" value="Genomic_DNA"/>
</dbReference>
<proteinExistence type="predicted"/>
<dbReference type="Proteomes" id="UP001341840">
    <property type="component" value="Unassembled WGS sequence"/>
</dbReference>
<feature type="non-terminal residue" evidence="1">
    <location>
        <position position="1"/>
    </location>
</feature>
<evidence type="ECO:0000313" key="2">
    <source>
        <dbReference type="Proteomes" id="UP001341840"/>
    </source>
</evidence>
<protein>
    <submittedName>
        <fullName evidence="1">Uncharacterized protein</fullName>
    </submittedName>
</protein>
<accession>A0ABU6Z8A1</accession>
<gene>
    <name evidence="1" type="ORF">PIB30_024493</name>
</gene>
<name>A0ABU6Z8A1_9FABA</name>
<evidence type="ECO:0000313" key="1">
    <source>
        <dbReference type="EMBL" id="MED6218167.1"/>
    </source>
</evidence>
<organism evidence="1 2">
    <name type="scientific">Stylosanthes scabra</name>
    <dbReference type="NCBI Taxonomy" id="79078"/>
    <lineage>
        <taxon>Eukaryota</taxon>
        <taxon>Viridiplantae</taxon>
        <taxon>Streptophyta</taxon>
        <taxon>Embryophyta</taxon>
        <taxon>Tracheophyta</taxon>
        <taxon>Spermatophyta</taxon>
        <taxon>Magnoliopsida</taxon>
        <taxon>eudicotyledons</taxon>
        <taxon>Gunneridae</taxon>
        <taxon>Pentapetalae</taxon>
        <taxon>rosids</taxon>
        <taxon>fabids</taxon>
        <taxon>Fabales</taxon>
        <taxon>Fabaceae</taxon>
        <taxon>Papilionoideae</taxon>
        <taxon>50 kb inversion clade</taxon>
        <taxon>dalbergioids sensu lato</taxon>
        <taxon>Dalbergieae</taxon>
        <taxon>Pterocarpus clade</taxon>
        <taxon>Stylosanthes</taxon>
    </lineage>
</organism>